<feature type="non-terminal residue" evidence="1">
    <location>
        <position position="1"/>
    </location>
</feature>
<dbReference type="EMBL" id="RCHS01000299">
    <property type="protein sequence ID" value="RMX59639.1"/>
    <property type="molecule type" value="Genomic_DNA"/>
</dbReference>
<dbReference type="OrthoDB" id="5979752at2759"/>
<gene>
    <name evidence="1" type="ORF">pdam_00010486</name>
</gene>
<dbReference type="Proteomes" id="UP000275408">
    <property type="component" value="Unassembled WGS sequence"/>
</dbReference>
<name>A0A3M6V1E2_POCDA</name>
<comment type="caution">
    <text evidence="1">The sequence shown here is derived from an EMBL/GenBank/DDBJ whole genome shotgun (WGS) entry which is preliminary data.</text>
</comment>
<evidence type="ECO:0000313" key="2">
    <source>
        <dbReference type="Proteomes" id="UP000275408"/>
    </source>
</evidence>
<protein>
    <submittedName>
        <fullName evidence="1">Uncharacterized protein</fullName>
    </submittedName>
</protein>
<proteinExistence type="predicted"/>
<keyword evidence="2" id="KW-1185">Reference proteome</keyword>
<evidence type="ECO:0000313" key="1">
    <source>
        <dbReference type="EMBL" id="RMX59639.1"/>
    </source>
</evidence>
<accession>A0A3M6V1E2</accession>
<organism evidence="1 2">
    <name type="scientific">Pocillopora damicornis</name>
    <name type="common">Cauliflower coral</name>
    <name type="synonym">Millepora damicornis</name>
    <dbReference type="NCBI Taxonomy" id="46731"/>
    <lineage>
        <taxon>Eukaryota</taxon>
        <taxon>Metazoa</taxon>
        <taxon>Cnidaria</taxon>
        <taxon>Anthozoa</taxon>
        <taxon>Hexacorallia</taxon>
        <taxon>Scleractinia</taxon>
        <taxon>Astrocoeniina</taxon>
        <taxon>Pocilloporidae</taxon>
        <taxon>Pocillopora</taxon>
    </lineage>
</organism>
<sequence length="182" mass="21023">LDINYQFHQCCFPTLKSAYKRFAQSISHKTTSEVFIWGCELRRFEKMKNLVLVFLVPLISCRALLFDGDEPVATVEPTEEIELVPEDKFHPRAMPELLKNFRGTIDWSDLSKTVQKCADEAMNKRQEYFGIQYYGECWGGEEADLSYDQYGSNPAGCYNNMVGKAWHNFVYKFNIPGGDSEE</sequence>
<reference evidence="1 2" key="1">
    <citation type="journal article" date="2018" name="Sci. Rep.">
        <title>Comparative analysis of the Pocillopora damicornis genome highlights role of immune system in coral evolution.</title>
        <authorList>
            <person name="Cunning R."/>
            <person name="Bay R.A."/>
            <person name="Gillette P."/>
            <person name="Baker A.C."/>
            <person name="Traylor-Knowles N."/>
        </authorList>
    </citation>
    <scope>NUCLEOTIDE SEQUENCE [LARGE SCALE GENOMIC DNA]</scope>
    <source>
        <strain evidence="1">RSMAS</strain>
        <tissue evidence="1">Whole animal</tissue>
    </source>
</reference>
<dbReference type="AlphaFoldDB" id="A0A3M6V1E2"/>